<dbReference type="Proteomes" id="UP000318313">
    <property type="component" value="Chromosome"/>
</dbReference>
<protein>
    <submittedName>
        <fullName evidence="12">Manganese transport system membrane protein MntB</fullName>
    </submittedName>
</protein>
<dbReference type="SMART" id="SM00529">
    <property type="entry name" value="HTH_DTXR"/>
    <property type="match status" value="1"/>
</dbReference>
<dbReference type="Gene3D" id="1.10.3470.10">
    <property type="entry name" value="ABC transporter involved in vitamin B12 uptake, BtuC"/>
    <property type="match status" value="1"/>
</dbReference>
<dbReference type="GO" id="GO:0055085">
    <property type="term" value="P:transmembrane transport"/>
    <property type="evidence" value="ECO:0007669"/>
    <property type="project" value="InterPro"/>
</dbReference>
<feature type="transmembrane region" description="Helical" evidence="9">
    <location>
        <begin position="149"/>
        <end position="167"/>
    </location>
</feature>
<evidence type="ECO:0000256" key="7">
    <source>
        <dbReference type="ARBA" id="ARBA00023136"/>
    </source>
</evidence>
<dbReference type="AlphaFoldDB" id="A0A518I684"/>
<keyword evidence="6 9" id="KW-1133">Transmembrane helix</keyword>
<dbReference type="Pfam" id="PF00950">
    <property type="entry name" value="ABC-3"/>
    <property type="match status" value="1"/>
</dbReference>
<feature type="domain" description="Iron dependent repressor metal binding and dimerisation" evidence="11">
    <location>
        <begin position="415"/>
        <end position="470"/>
    </location>
</feature>
<evidence type="ECO:0000256" key="4">
    <source>
        <dbReference type="ARBA" id="ARBA00022475"/>
    </source>
</evidence>
<dbReference type="InterPro" id="IPR001367">
    <property type="entry name" value="Fe_dep_repressor"/>
</dbReference>
<keyword evidence="4" id="KW-1003">Cell membrane</keyword>
<dbReference type="Gene3D" id="1.10.10.10">
    <property type="entry name" value="Winged helix-like DNA-binding domain superfamily/Winged helix DNA-binding domain"/>
    <property type="match status" value="1"/>
</dbReference>
<comment type="subcellular location">
    <subcellularLocation>
        <location evidence="1 8">Cell membrane</location>
        <topology evidence="1 8">Multi-pass membrane protein</topology>
    </subcellularLocation>
</comment>
<keyword evidence="5 8" id="KW-0812">Transmembrane</keyword>
<evidence type="ECO:0000256" key="8">
    <source>
        <dbReference type="RuleBase" id="RU003943"/>
    </source>
</evidence>
<evidence type="ECO:0000259" key="11">
    <source>
        <dbReference type="Pfam" id="PF02742"/>
    </source>
</evidence>
<dbReference type="SUPFAM" id="SSF81345">
    <property type="entry name" value="ABC transporter involved in vitamin B12 uptake, BtuC"/>
    <property type="match status" value="1"/>
</dbReference>
<dbReference type="GO" id="GO:0043190">
    <property type="term" value="C:ATP-binding cassette (ABC) transporter complex"/>
    <property type="evidence" value="ECO:0007669"/>
    <property type="project" value="InterPro"/>
</dbReference>
<dbReference type="PANTHER" id="PTHR30477">
    <property type="entry name" value="ABC-TRANSPORTER METAL-BINDING PROTEIN"/>
    <property type="match status" value="1"/>
</dbReference>
<feature type="chain" id="PRO_5022055683" evidence="10">
    <location>
        <begin position="22"/>
        <end position="503"/>
    </location>
</feature>
<feature type="signal peptide" evidence="10">
    <location>
        <begin position="1"/>
        <end position="21"/>
    </location>
</feature>
<dbReference type="CDD" id="cd06550">
    <property type="entry name" value="TM_ABC_iron-siderophores_like"/>
    <property type="match status" value="1"/>
</dbReference>
<dbReference type="RefSeq" id="WP_145305744.1">
    <property type="nucleotide sequence ID" value="NZ_CP037452.1"/>
</dbReference>
<dbReference type="OrthoDB" id="9788905at2"/>
<proteinExistence type="inferred from homology"/>
<keyword evidence="3 8" id="KW-0813">Transport</keyword>
<name>A0A518I684_9PLAN</name>
<accession>A0A518I684</accession>
<dbReference type="InterPro" id="IPR036388">
    <property type="entry name" value="WH-like_DNA-bd_sf"/>
</dbReference>
<comment type="similarity">
    <text evidence="2 8">Belongs to the ABC-3 integral membrane protein family.</text>
</comment>
<dbReference type="PANTHER" id="PTHR30477:SF3">
    <property type="entry name" value="METAL TRANSPORT SYSTEM MEMBRANE PROTEIN CT_069-RELATED"/>
    <property type="match status" value="1"/>
</dbReference>
<dbReference type="SUPFAM" id="SSF47979">
    <property type="entry name" value="Iron-dependent repressor protein, dimerization domain"/>
    <property type="match status" value="1"/>
</dbReference>
<feature type="transmembrane region" description="Helical" evidence="9">
    <location>
        <begin position="93"/>
        <end position="111"/>
    </location>
</feature>
<keyword evidence="10" id="KW-0732">Signal</keyword>
<evidence type="ECO:0000256" key="10">
    <source>
        <dbReference type="SAM" id="SignalP"/>
    </source>
</evidence>
<gene>
    <name evidence="12" type="primary">mntB_2</name>
    <name evidence="12" type="ORF">Enr17x_06350</name>
</gene>
<feature type="transmembrane region" description="Helical" evidence="9">
    <location>
        <begin position="60"/>
        <end position="81"/>
    </location>
</feature>
<evidence type="ECO:0000256" key="5">
    <source>
        <dbReference type="ARBA" id="ARBA00022692"/>
    </source>
</evidence>
<feature type="transmembrane region" description="Helical" evidence="9">
    <location>
        <begin position="281"/>
        <end position="302"/>
    </location>
</feature>
<dbReference type="GO" id="GO:0010043">
    <property type="term" value="P:response to zinc ion"/>
    <property type="evidence" value="ECO:0007669"/>
    <property type="project" value="TreeGrafter"/>
</dbReference>
<dbReference type="GO" id="GO:0046914">
    <property type="term" value="F:transition metal ion binding"/>
    <property type="evidence" value="ECO:0007669"/>
    <property type="project" value="InterPro"/>
</dbReference>
<feature type="transmembrane region" description="Helical" evidence="9">
    <location>
        <begin position="256"/>
        <end position="274"/>
    </location>
</feature>
<dbReference type="InterPro" id="IPR037294">
    <property type="entry name" value="ABC_BtuC-like"/>
</dbReference>
<organism evidence="12 13">
    <name type="scientific">Gimesia fumaroli</name>
    <dbReference type="NCBI Taxonomy" id="2527976"/>
    <lineage>
        <taxon>Bacteria</taxon>
        <taxon>Pseudomonadati</taxon>
        <taxon>Planctomycetota</taxon>
        <taxon>Planctomycetia</taxon>
        <taxon>Planctomycetales</taxon>
        <taxon>Planctomycetaceae</taxon>
        <taxon>Gimesia</taxon>
    </lineage>
</organism>
<dbReference type="EMBL" id="CP037452">
    <property type="protein sequence ID" value="QDV48622.1"/>
    <property type="molecule type" value="Genomic_DNA"/>
</dbReference>
<feature type="transmembrane region" description="Helical" evidence="9">
    <location>
        <begin position="308"/>
        <end position="328"/>
    </location>
</feature>
<dbReference type="GO" id="GO:0046983">
    <property type="term" value="F:protein dimerization activity"/>
    <property type="evidence" value="ECO:0007669"/>
    <property type="project" value="InterPro"/>
</dbReference>
<dbReference type="Pfam" id="PF02742">
    <property type="entry name" value="Fe_dep_repr_C"/>
    <property type="match status" value="1"/>
</dbReference>
<feature type="transmembrane region" description="Helical" evidence="9">
    <location>
        <begin position="187"/>
        <end position="212"/>
    </location>
</feature>
<dbReference type="GO" id="GO:0003700">
    <property type="term" value="F:DNA-binding transcription factor activity"/>
    <property type="evidence" value="ECO:0007669"/>
    <property type="project" value="InterPro"/>
</dbReference>
<dbReference type="InterPro" id="IPR022689">
    <property type="entry name" value="Iron_dep_repressor"/>
</dbReference>
<evidence type="ECO:0000256" key="9">
    <source>
        <dbReference type="SAM" id="Phobius"/>
    </source>
</evidence>
<dbReference type="KEGG" id="gfm:Enr17x_06350"/>
<sequence precursor="true">MRAFALVFLFLSLWPNCFVLAATNSNEIQTQKSITDRSIAVPQWEDWKRVFLLQDYNTRIVILGTTLLGMSAGMIGSFALLRKRALMGDALSHATLPGIAIAFIIATSLGLNGKSLPILLTGAAVSGLLGIGGILLIRNLTRLKEDAALGIVLSVFFGAGIALLGIVQQMQTGHAAGLESFIYGKTASMVASDAWLIGSAGLTCMLISILLYKELTLLCFDEGFAHARGFPVVLLDMLLMGLVVVVTIIGLQAVGLILMISLLVIPPAAARFWTEKIVNMTVVAVILGALSGMIGSAMSAIFPNLPSGAMIVLVATAMFLFSMVFGIPRGILIRKLRRHELNTKVNRQHLLRGIYETLESQGRINEKQTVESTFVPMSTLLKMRSWSPAKLKKIANRAQRDQLVVSLEADQIRLTKAGLLEAARIVHEHRLWELYLITYADVAASKVDQDADAIEHVLEPEVIAELETLLVRQSTAGVLQSPHEIEIQQEQANSHHSGTRRAT</sequence>
<evidence type="ECO:0000313" key="12">
    <source>
        <dbReference type="EMBL" id="QDV48622.1"/>
    </source>
</evidence>
<keyword evidence="7 9" id="KW-0472">Membrane</keyword>
<evidence type="ECO:0000256" key="2">
    <source>
        <dbReference type="ARBA" id="ARBA00008034"/>
    </source>
</evidence>
<evidence type="ECO:0000256" key="3">
    <source>
        <dbReference type="ARBA" id="ARBA00022448"/>
    </source>
</evidence>
<reference evidence="12 13" key="1">
    <citation type="submission" date="2019-03" db="EMBL/GenBank/DDBJ databases">
        <title>Deep-cultivation of Planctomycetes and their phenomic and genomic characterization uncovers novel biology.</title>
        <authorList>
            <person name="Wiegand S."/>
            <person name="Jogler M."/>
            <person name="Boedeker C."/>
            <person name="Pinto D."/>
            <person name="Vollmers J."/>
            <person name="Rivas-Marin E."/>
            <person name="Kohn T."/>
            <person name="Peeters S.H."/>
            <person name="Heuer A."/>
            <person name="Rast P."/>
            <person name="Oberbeckmann S."/>
            <person name="Bunk B."/>
            <person name="Jeske O."/>
            <person name="Meyerdierks A."/>
            <person name="Storesund J.E."/>
            <person name="Kallscheuer N."/>
            <person name="Luecker S."/>
            <person name="Lage O.M."/>
            <person name="Pohl T."/>
            <person name="Merkel B.J."/>
            <person name="Hornburger P."/>
            <person name="Mueller R.-W."/>
            <person name="Bruemmer F."/>
            <person name="Labrenz M."/>
            <person name="Spormann A.M."/>
            <person name="Op den Camp H."/>
            <person name="Overmann J."/>
            <person name="Amann R."/>
            <person name="Jetten M.S.M."/>
            <person name="Mascher T."/>
            <person name="Medema M.H."/>
            <person name="Devos D.P."/>
            <person name="Kaster A.-K."/>
            <person name="Ovreas L."/>
            <person name="Rohde M."/>
            <person name="Galperin M.Y."/>
            <person name="Jogler C."/>
        </authorList>
    </citation>
    <scope>NUCLEOTIDE SEQUENCE [LARGE SCALE GENOMIC DNA]</scope>
    <source>
        <strain evidence="12 13">Enr17</strain>
    </source>
</reference>
<dbReference type="InterPro" id="IPR001626">
    <property type="entry name" value="ABC_TroCD"/>
</dbReference>
<feature type="transmembrane region" description="Helical" evidence="9">
    <location>
        <begin position="117"/>
        <end position="137"/>
    </location>
</feature>
<evidence type="ECO:0000256" key="1">
    <source>
        <dbReference type="ARBA" id="ARBA00004651"/>
    </source>
</evidence>
<dbReference type="InterPro" id="IPR036421">
    <property type="entry name" value="Fe_dep_repressor_sf"/>
</dbReference>
<evidence type="ECO:0000256" key="6">
    <source>
        <dbReference type="ARBA" id="ARBA00022989"/>
    </source>
</evidence>
<keyword evidence="13" id="KW-1185">Reference proteome</keyword>
<evidence type="ECO:0000313" key="13">
    <source>
        <dbReference type="Proteomes" id="UP000318313"/>
    </source>
</evidence>
<feature type="transmembrane region" description="Helical" evidence="9">
    <location>
        <begin position="232"/>
        <end position="250"/>
    </location>
</feature>